<dbReference type="PANTHER" id="PTHR48228:SF5">
    <property type="entry name" value="ALPHA-METHYLACYL-COA RACEMASE"/>
    <property type="match status" value="1"/>
</dbReference>
<dbReference type="EMBL" id="BAAAZG010000001">
    <property type="protein sequence ID" value="GAA4058857.1"/>
    <property type="molecule type" value="Genomic_DNA"/>
</dbReference>
<dbReference type="InterPro" id="IPR050509">
    <property type="entry name" value="CoA-transferase_III"/>
</dbReference>
<dbReference type="Gene3D" id="3.30.1540.10">
    <property type="entry name" value="formyl-coa transferase, domain 3"/>
    <property type="match status" value="1"/>
</dbReference>
<protein>
    <submittedName>
        <fullName evidence="2">CaiB/BaiF CoA-transferase family protein</fullName>
    </submittedName>
</protein>
<dbReference type="RefSeq" id="WP_344941002.1">
    <property type="nucleotide sequence ID" value="NZ_BAAAZG010000001.1"/>
</dbReference>
<evidence type="ECO:0000313" key="3">
    <source>
        <dbReference type="Proteomes" id="UP001500683"/>
    </source>
</evidence>
<dbReference type="InterPro" id="IPR044855">
    <property type="entry name" value="CoA-Trfase_III_dom3_sf"/>
</dbReference>
<feature type="region of interest" description="Disordered" evidence="1">
    <location>
        <begin position="326"/>
        <end position="358"/>
    </location>
</feature>
<dbReference type="InterPro" id="IPR023606">
    <property type="entry name" value="CoA-Trfase_III_dom_1_sf"/>
</dbReference>
<evidence type="ECO:0000256" key="1">
    <source>
        <dbReference type="SAM" id="MobiDB-lite"/>
    </source>
</evidence>
<dbReference type="InterPro" id="IPR003673">
    <property type="entry name" value="CoA-Trfase_fam_III"/>
</dbReference>
<dbReference type="Gene3D" id="3.40.50.10540">
    <property type="entry name" value="Crotonobetainyl-coa:carnitine coa-transferase, domain 1"/>
    <property type="match status" value="1"/>
</dbReference>
<gene>
    <name evidence="2" type="ORF">GCM10022214_09090</name>
</gene>
<dbReference type="Pfam" id="PF02515">
    <property type="entry name" value="CoA_transf_3"/>
    <property type="match status" value="1"/>
</dbReference>
<accession>A0ABP7V3N8</accession>
<comment type="caution">
    <text evidence="2">The sequence shown here is derived from an EMBL/GenBank/DDBJ whole genome shotgun (WGS) entry which is preliminary data.</text>
</comment>
<evidence type="ECO:0000313" key="2">
    <source>
        <dbReference type="EMBL" id="GAA4058857.1"/>
    </source>
</evidence>
<dbReference type="Proteomes" id="UP001500683">
    <property type="component" value="Unassembled WGS sequence"/>
</dbReference>
<organism evidence="2 3">
    <name type="scientific">Actinomadura miaoliensis</name>
    <dbReference type="NCBI Taxonomy" id="430685"/>
    <lineage>
        <taxon>Bacteria</taxon>
        <taxon>Bacillati</taxon>
        <taxon>Actinomycetota</taxon>
        <taxon>Actinomycetes</taxon>
        <taxon>Streptosporangiales</taxon>
        <taxon>Thermomonosporaceae</taxon>
        <taxon>Actinomadura</taxon>
    </lineage>
</organism>
<dbReference type="PANTHER" id="PTHR48228">
    <property type="entry name" value="SUCCINYL-COA--D-CITRAMALATE COA-TRANSFERASE"/>
    <property type="match status" value="1"/>
</dbReference>
<dbReference type="SUPFAM" id="SSF89796">
    <property type="entry name" value="CoA-transferase family III (CaiB/BaiF)"/>
    <property type="match status" value="1"/>
</dbReference>
<sequence>MGKGPLSGVRVIELAGIGPGPFAAMLLADLGADVVRVDRASSAARGKDPVPADFLGRGKRSIAVDLKNERGREVVLRMVERSDVLIEGFRPGVTERLGIGPDACLARNPALVYGRMTGWGQEGPLSRSAGHDIGYIAVTGALHAIGRAGGPPQVPLNLLGDFAGGSMYLVVGVLSALLEARACGRGQVVDAAIVDGTSHLSTFIHSFLAGGMWRDERGVNLLDTGAPWYDVYETADGGHVVVGALEPQFYAEFLQRLGLADAGLPDRDDPANWPELRERFAAAFKSRTRDEWAEIFLPGDACVAPVLSLREAAEHPYNTAREVFVERGGHRQPAPAPRFSRTSTEIGGLPPAPGADSRDVLAELGFDDVDDLLSDGAVTQA</sequence>
<name>A0ABP7V3N8_9ACTN</name>
<keyword evidence="3" id="KW-1185">Reference proteome</keyword>
<reference evidence="3" key="1">
    <citation type="journal article" date="2019" name="Int. J. Syst. Evol. Microbiol.">
        <title>The Global Catalogue of Microorganisms (GCM) 10K type strain sequencing project: providing services to taxonomists for standard genome sequencing and annotation.</title>
        <authorList>
            <consortium name="The Broad Institute Genomics Platform"/>
            <consortium name="The Broad Institute Genome Sequencing Center for Infectious Disease"/>
            <person name="Wu L."/>
            <person name="Ma J."/>
        </authorList>
    </citation>
    <scope>NUCLEOTIDE SEQUENCE [LARGE SCALE GENOMIC DNA]</scope>
    <source>
        <strain evidence="3">JCM 16702</strain>
    </source>
</reference>
<proteinExistence type="predicted"/>